<dbReference type="EMBL" id="JAFIWB010000037">
    <property type="protein sequence ID" value="MBN6104706.1"/>
    <property type="molecule type" value="Genomic_DNA"/>
</dbReference>
<evidence type="ECO:0000313" key="1">
    <source>
        <dbReference type="EMBL" id="MBN6104706.1"/>
    </source>
</evidence>
<organism evidence="1 2">
    <name type="scientific">Xanthomonas bonasiae</name>
    <dbReference type="NCBI Taxonomy" id="2810351"/>
    <lineage>
        <taxon>Bacteria</taxon>
        <taxon>Pseudomonadati</taxon>
        <taxon>Pseudomonadota</taxon>
        <taxon>Gammaproteobacteria</taxon>
        <taxon>Lysobacterales</taxon>
        <taxon>Lysobacteraceae</taxon>
        <taxon>Xanthomonas</taxon>
    </lineage>
</organism>
<keyword evidence="2" id="KW-1185">Reference proteome</keyword>
<dbReference type="Gene3D" id="2.180.10.10">
    <property type="entry name" value="RHS repeat-associated core"/>
    <property type="match status" value="1"/>
</dbReference>
<dbReference type="Proteomes" id="UP000695802">
    <property type="component" value="Unassembled WGS sequence"/>
</dbReference>
<accession>A0ABS3B879</accession>
<reference evidence="1 2" key="1">
    <citation type="submission" date="2021-02" db="EMBL/GenBank/DDBJ databases">
        <title>Taxonomically Unique Crown Gall-Associated Xanthomonas Stains Have Deficiency in Virulence Repertories.</title>
        <authorList>
            <person name="Mafakheri H."/>
            <person name="Taghavi S.M."/>
            <person name="Dimkic I."/>
            <person name="Nemanja K."/>
            <person name="Osdaghi E."/>
        </authorList>
    </citation>
    <scope>NUCLEOTIDE SEQUENCE [LARGE SCALE GENOMIC DNA]</scope>
    <source>
        <strain evidence="1 2">FX4</strain>
    </source>
</reference>
<protein>
    <recommendedName>
        <fullName evidence="3">RHS repeat protein</fullName>
    </recommendedName>
</protein>
<name>A0ABS3B879_9XANT</name>
<comment type="caution">
    <text evidence="1">The sequence shown here is derived from an EMBL/GenBank/DDBJ whole genome shotgun (WGS) entry which is preliminary data.</text>
</comment>
<evidence type="ECO:0008006" key="3">
    <source>
        <dbReference type="Google" id="ProtNLM"/>
    </source>
</evidence>
<evidence type="ECO:0000313" key="2">
    <source>
        <dbReference type="Proteomes" id="UP000695802"/>
    </source>
</evidence>
<gene>
    <name evidence="1" type="ORF">JR064_21305</name>
</gene>
<proteinExistence type="predicted"/>
<sequence length="83" mass="8763">MGYDNLDRLTAFKDGPTGTVIDGYSYDATGNRLSAQVNGSTQTYSYPTDSHRLASVAGATRSYDAAGNTTVIDAARHARSPTT</sequence>